<sequence length="69" mass="7917">MYYKQYYSYDTMYTPVYYPGYVLYETPRPRDPCCNLAEALCDCVALTITSVASIFLCSADLLIKSCEGR</sequence>
<proteinExistence type="predicted"/>
<reference evidence="5 6" key="3">
    <citation type="submission" date="2016-08" db="EMBL/GenBank/DDBJ databases">
        <authorList>
            <consortium name="Pathogen Informatics"/>
        </authorList>
    </citation>
    <scope>NUCLEOTIDE SEQUENCE [LARGE SCALE GENOMIC DNA]</scope>
    <source>
        <strain evidence="1 6">AJ</strain>
        <strain evidence="3">AS</strain>
        <strain evidence="2 5">CB</strain>
    </source>
</reference>
<evidence type="ECO:0000313" key="6">
    <source>
        <dbReference type="Proteomes" id="UP000507163"/>
    </source>
</evidence>
<dbReference type="OrthoDB" id="370651at2759"/>
<gene>
    <name evidence="1" type="ORF">PCHAJ_000075800</name>
    <name evidence="3" type="ORF">PCHAS_0510800</name>
    <name evidence="2" type="ORF">PCHCB_000076400</name>
</gene>
<evidence type="ECO:0000313" key="1">
    <source>
        <dbReference type="EMBL" id="SCL99358.1"/>
    </source>
</evidence>
<evidence type="ECO:0000313" key="4">
    <source>
        <dbReference type="Proteomes" id="UP000071118"/>
    </source>
</evidence>
<dbReference type="Proteomes" id="UP000071118">
    <property type="component" value="Chromosome 5"/>
</dbReference>
<dbReference type="VEuPathDB" id="PlasmoDB:PCHAS_0510800"/>
<protein>
    <submittedName>
        <fullName evidence="1">Uncharacterized protein</fullName>
    </submittedName>
</protein>
<dbReference type="Proteomes" id="UP000507163">
    <property type="component" value="Chromosome 5"/>
</dbReference>
<keyword evidence="4" id="KW-1185">Reference proteome</keyword>
<dbReference type="GeneID" id="27794628"/>
<reference evidence="3" key="2">
    <citation type="submission" date="2014-05" db="EMBL/GenBank/DDBJ databases">
        <authorList>
            <person name="Aslett M.A."/>
            <person name="De Silva N."/>
        </authorList>
    </citation>
    <scope>NUCLEOTIDE SEQUENCE</scope>
    <source>
        <strain evidence="3">AS</strain>
    </source>
</reference>
<dbReference type="AlphaFoldDB" id="A0A077XB69"/>
<dbReference type="RefSeq" id="XP_016655185.1">
    <property type="nucleotide sequence ID" value="XM_016800144.1"/>
</dbReference>
<dbReference type="EMBL" id="LK022882">
    <property type="protein sequence ID" value="VTZ67445.1"/>
    <property type="molecule type" value="Genomic_DNA"/>
</dbReference>
<dbReference type="EMBL" id="LT608157">
    <property type="protein sequence ID" value="SCM00357.1"/>
    <property type="molecule type" value="Genomic_DNA"/>
</dbReference>
<evidence type="ECO:0000313" key="3">
    <source>
        <dbReference type="EMBL" id="VTZ67445.1"/>
    </source>
</evidence>
<name>A0A077XB69_PLACU</name>
<organism evidence="1 6">
    <name type="scientific">Plasmodium chabaudi chabaudi</name>
    <dbReference type="NCBI Taxonomy" id="31271"/>
    <lineage>
        <taxon>Eukaryota</taxon>
        <taxon>Sar</taxon>
        <taxon>Alveolata</taxon>
        <taxon>Apicomplexa</taxon>
        <taxon>Aconoidasida</taxon>
        <taxon>Haemosporida</taxon>
        <taxon>Plasmodiidae</taxon>
        <taxon>Plasmodium</taxon>
        <taxon>Plasmodium (Vinckeia)</taxon>
    </lineage>
</organism>
<dbReference type="Proteomes" id="UP000195489">
    <property type="component" value="Chromosome 5"/>
</dbReference>
<evidence type="ECO:0000313" key="5">
    <source>
        <dbReference type="Proteomes" id="UP000195489"/>
    </source>
</evidence>
<dbReference type="EMBL" id="LT608171">
    <property type="protein sequence ID" value="SCL99358.1"/>
    <property type="molecule type" value="Genomic_DNA"/>
</dbReference>
<reference evidence="3 4" key="1">
    <citation type="journal article" date="2014" name="BMC Biol.">
        <title>A comprehensive evaluation of rodent malaria parasite genomes and gene expression.</title>
        <authorList>
            <person name="Otto T.D."/>
            <person name="Bohme U."/>
            <person name="Jackson A.P."/>
            <person name="Hunt M."/>
            <person name="Franke-Fayard B."/>
            <person name="Hoeijmakers W.A."/>
            <person name="Religa A.A."/>
            <person name="Robertson L."/>
            <person name="Sanders M."/>
            <person name="Ogun S.A."/>
            <person name="Cunningham D."/>
            <person name="Erhart A."/>
            <person name="Billker O."/>
            <person name="Khan S.M."/>
            <person name="Stunnenberg H.G."/>
            <person name="Langhorne J."/>
            <person name="Holder A.A."/>
            <person name="Waters A.P."/>
            <person name="Newbold C.I."/>
            <person name="Pain A."/>
            <person name="Berriman M."/>
            <person name="Janse C.J."/>
        </authorList>
    </citation>
    <scope>NUCLEOTIDE SEQUENCE [LARGE SCALE GENOMIC DNA]</scope>
    <source>
        <strain evidence="3 4">AS</strain>
    </source>
</reference>
<dbReference type="KEGG" id="pcb:PCHAS_0510800"/>
<evidence type="ECO:0000313" key="2">
    <source>
        <dbReference type="EMBL" id="SCM00357.1"/>
    </source>
</evidence>
<accession>A0A077XB69</accession>